<sequence length="358" mass="41058">MEIVYQPSDYIGRLEIIYSLLDKYKILIENVITDKVSDYQSIRSRYLQILEEDMYANFLYGTSKNHIIAKNTYKKFLEEKGIGEYKITISGSRPLKYGGLNLRVSILNKGDYDLLGQKAELILNSLEQTTENDMLRYKKERYISMLRALQEPITHLGNLLRDIALEYGLQSKKVYLLPMTTTQGGIGQYRKPGQSQYIDMFDSKIMVPQIASDGRTLHTNMNALIIDGTNNGQHLSLFNSKFNKVVRGLLEGRLTIQILAADYNDKTSRISNIDGIGTINLMLGALLQDQIRYTNSGDYYTLSRSGITFQDEQFNDEAAKVFDLFKQYTLYILPQIKSENSDEIEAQIQALHFISDFF</sequence>
<name>A0A0F9IPP9_9ZZZZ</name>
<organism evidence="1">
    <name type="scientific">marine sediment metagenome</name>
    <dbReference type="NCBI Taxonomy" id="412755"/>
    <lineage>
        <taxon>unclassified sequences</taxon>
        <taxon>metagenomes</taxon>
        <taxon>ecological metagenomes</taxon>
    </lineage>
</organism>
<comment type="caution">
    <text evidence="1">The sequence shown here is derived from an EMBL/GenBank/DDBJ whole genome shotgun (WGS) entry which is preliminary data.</text>
</comment>
<evidence type="ECO:0000313" key="1">
    <source>
        <dbReference type="EMBL" id="KKM54063.1"/>
    </source>
</evidence>
<dbReference type="EMBL" id="LAZR01011912">
    <property type="protein sequence ID" value="KKM54063.1"/>
    <property type="molecule type" value="Genomic_DNA"/>
</dbReference>
<proteinExistence type="predicted"/>
<accession>A0A0F9IPP9</accession>
<protein>
    <submittedName>
        <fullName evidence="1">Uncharacterized protein</fullName>
    </submittedName>
</protein>
<reference evidence="1" key="1">
    <citation type="journal article" date="2015" name="Nature">
        <title>Complex archaea that bridge the gap between prokaryotes and eukaryotes.</title>
        <authorList>
            <person name="Spang A."/>
            <person name="Saw J.H."/>
            <person name="Jorgensen S.L."/>
            <person name="Zaremba-Niedzwiedzka K."/>
            <person name="Martijn J."/>
            <person name="Lind A.E."/>
            <person name="van Eijk R."/>
            <person name="Schleper C."/>
            <person name="Guy L."/>
            <person name="Ettema T.J."/>
        </authorList>
    </citation>
    <scope>NUCLEOTIDE SEQUENCE</scope>
</reference>
<gene>
    <name evidence="1" type="ORF">LCGC14_1553790</name>
</gene>
<dbReference type="AlphaFoldDB" id="A0A0F9IPP9"/>